<dbReference type="InterPro" id="IPR025455">
    <property type="entry name" value="DUF4276"/>
</dbReference>
<dbReference type="Proteomes" id="UP001162881">
    <property type="component" value="Unassembled WGS sequence"/>
</dbReference>
<protein>
    <submittedName>
        <fullName evidence="1">DUF4276 family protein</fullName>
    </submittedName>
</protein>
<reference evidence="1" key="1">
    <citation type="submission" date="2022-03" db="EMBL/GenBank/DDBJ databases">
        <title>Identification of a novel bacterium isolated from mangrove sediments.</title>
        <authorList>
            <person name="Pan X."/>
        </authorList>
    </citation>
    <scope>NUCLEOTIDE SEQUENCE</scope>
    <source>
        <strain evidence="1">B1949</strain>
    </source>
</reference>
<name>A0ABT0BFS4_9SPHN</name>
<sequence length="204" mass="22320">MSLDGWMQPFIRKVLGGDVEISVLTRRDLTTLRSGGHGPPLPGGHGAKALAAKLRAIAGGYDAMIFMVDTDSKEESEWQRLMAEVDAGFQASEQEFMCIACIPMSASECWMMADPAAWRSFAGYAGTELPRWPENIWGHRDDPQGGHPHRYFKRVCDAAGVSDGTDTRAEIARATNLDTARERCPISLEPFLLSLEVLAISHAA</sequence>
<gene>
    <name evidence="1" type="ORF">MTR62_13555</name>
</gene>
<proteinExistence type="predicted"/>
<dbReference type="Pfam" id="PF14103">
    <property type="entry name" value="DUF4276"/>
    <property type="match status" value="1"/>
</dbReference>
<dbReference type="RefSeq" id="WP_244021762.1">
    <property type="nucleotide sequence ID" value="NZ_JALHLF010000057.1"/>
</dbReference>
<keyword evidence="2" id="KW-1185">Reference proteome</keyword>
<accession>A0ABT0BFS4</accession>
<organism evidence="1 2">
    <name type="scientific">Novosphingobium organovorum</name>
    <dbReference type="NCBI Taxonomy" id="2930092"/>
    <lineage>
        <taxon>Bacteria</taxon>
        <taxon>Pseudomonadati</taxon>
        <taxon>Pseudomonadota</taxon>
        <taxon>Alphaproteobacteria</taxon>
        <taxon>Sphingomonadales</taxon>
        <taxon>Sphingomonadaceae</taxon>
        <taxon>Novosphingobium</taxon>
    </lineage>
</organism>
<evidence type="ECO:0000313" key="1">
    <source>
        <dbReference type="EMBL" id="MCJ2183708.1"/>
    </source>
</evidence>
<evidence type="ECO:0000313" key="2">
    <source>
        <dbReference type="Proteomes" id="UP001162881"/>
    </source>
</evidence>
<comment type="caution">
    <text evidence="1">The sequence shown here is derived from an EMBL/GenBank/DDBJ whole genome shotgun (WGS) entry which is preliminary data.</text>
</comment>
<dbReference type="EMBL" id="JALHLF010000057">
    <property type="protein sequence ID" value="MCJ2183708.1"/>
    <property type="molecule type" value="Genomic_DNA"/>
</dbReference>